<comment type="caution">
    <text evidence="1">The sequence shown here is derived from an EMBL/GenBank/DDBJ whole genome shotgun (WGS) entry which is preliminary data.</text>
</comment>
<dbReference type="AlphaFoldDB" id="A0A9W4NM23"/>
<evidence type="ECO:0008006" key="3">
    <source>
        <dbReference type="Google" id="ProtNLM"/>
    </source>
</evidence>
<evidence type="ECO:0000313" key="2">
    <source>
        <dbReference type="Proteomes" id="UP001152649"/>
    </source>
</evidence>
<dbReference type="PANTHER" id="PTHR46082">
    <property type="entry name" value="ATP/GTP-BINDING PROTEIN-RELATED"/>
    <property type="match status" value="1"/>
</dbReference>
<evidence type="ECO:0000313" key="1">
    <source>
        <dbReference type="EMBL" id="CAG8383779.1"/>
    </source>
</evidence>
<accession>A0A9W4NM23</accession>
<name>A0A9W4NM23_9EURO</name>
<dbReference type="Proteomes" id="UP001152649">
    <property type="component" value="Unassembled WGS sequence"/>
</dbReference>
<dbReference type="InterPro" id="IPR011990">
    <property type="entry name" value="TPR-like_helical_dom_sf"/>
</dbReference>
<keyword evidence="2" id="KW-1185">Reference proteome</keyword>
<organism evidence="1 2">
    <name type="scientific">Penicillium salamii</name>
    <dbReference type="NCBI Taxonomy" id="1612424"/>
    <lineage>
        <taxon>Eukaryota</taxon>
        <taxon>Fungi</taxon>
        <taxon>Dikarya</taxon>
        <taxon>Ascomycota</taxon>
        <taxon>Pezizomycotina</taxon>
        <taxon>Eurotiomycetes</taxon>
        <taxon>Eurotiomycetidae</taxon>
        <taxon>Eurotiales</taxon>
        <taxon>Aspergillaceae</taxon>
        <taxon>Penicillium</taxon>
    </lineage>
</organism>
<gene>
    <name evidence="1" type="ORF">PSALAMII_LOCUS6003</name>
</gene>
<sequence>METRKAKLGADHPSTLTSIANLASTYRKQGRWEEAEQFYVQVMETRKTKLGADHPSTLASMVNLAFTWESAGRSADAIDLLRTCVIKQEQILGSNHPQTLSNSKTLLVWETMCLTIEARSGSRLRKAG</sequence>
<dbReference type="PANTHER" id="PTHR46082:SF11">
    <property type="entry name" value="AAA+ ATPASE DOMAIN-CONTAINING PROTEIN-RELATED"/>
    <property type="match status" value="1"/>
</dbReference>
<dbReference type="SUPFAM" id="SSF48452">
    <property type="entry name" value="TPR-like"/>
    <property type="match status" value="1"/>
</dbReference>
<reference evidence="1" key="1">
    <citation type="submission" date="2021-07" db="EMBL/GenBank/DDBJ databases">
        <authorList>
            <person name="Branca A.L. A."/>
        </authorList>
    </citation>
    <scope>NUCLEOTIDE SEQUENCE</scope>
</reference>
<proteinExistence type="predicted"/>
<protein>
    <recommendedName>
        <fullName evidence="3">Kinesin light chain</fullName>
    </recommendedName>
</protein>
<dbReference type="Gene3D" id="1.25.40.10">
    <property type="entry name" value="Tetratricopeptide repeat domain"/>
    <property type="match status" value="1"/>
</dbReference>
<dbReference type="EMBL" id="CAJVPG010000255">
    <property type="protein sequence ID" value="CAG8383779.1"/>
    <property type="molecule type" value="Genomic_DNA"/>
</dbReference>
<dbReference type="InterPro" id="IPR053137">
    <property type="entry name" value="NLR-like"/>
</dbReference>
<dbReference type="Pfam" id="PF13374">
    <property type="entry name" value="TPR_10"/>
    <property type="match status" value="2"/>
</dbReference>
<dbReference type="OrthoDB" id="5986190at2759"/>